<feature type="binding site" evidence="10">
    <location>
        <position position="188"/>
    </location>
    <ligand>
        <name>substrate</name>
    </ligand>
</feature>
<dbReference type="PANTHER" id="PTHR32179">
    <property type="entry name" value="NICOTINATE-NUCLEOTIDE PYROPHOSPHORYLASE [CARBOXYLATING]"/>
    <property type="match status" value="1"/>
</dbReference>
<dbReference type="EMBL" id="CP096115">
    <property type="protein sequence ID" value="UUX91507.1"/>
    <property type="molecule type" value="Genomic_DNA"/>
</dbReference>
<comment type="subunit">
    <text evidence="4 9">Hexamer formed by 3 homodimers.</text>
</comment>
<comment type="similarity">
    <text evidence="3 9">Belongs to the NadC/ModD family.</text>
</comment>
<evidence type="ECO:0000256" key="1">
    <source>
        <dbReference type="ARBA" id="ARBA00003237"/>
    </source>
</evidence>
<dbReference type="InterPro" id="IPR004393">
    <property type="entry name" value="NadC"/>
</dbReference>
<name>A0A9E7PQ48_9EURY</name>
<dbReference type="InterPro" id="IPR022412">
    <property type="entry name" value="Quinolinate_PRibosylTrfase_N"/>
</dbReference>
<dbReference type="PIRSF" id="PIRSF006250">
    <property type="entry name" value="NadC_ModD"/>
    <property type="match status" value="1"/>
</dbReference>
<dbReference type="GO" id="GO:0005737">
    <property type="term" value="C:cytoplasm"/>
    <property type="evidence" value="ECO:0007669"/>
    <property type="project" value="TreeGrafter"/>
</dbReference>
<dbReference type="GO" id="GO:0034213">
    <property type="term" value="P:quinolinate catabolic process"/>
    <property type="evidence" value="ECO:0007669"/>
    <property type="project" value="TreeGrafter"/>
</dbReference>
<accession>A0A9E7PQ48</accession>
<dbReference type="InterPro" id="IPR027277">
    <property type="entry name" value="NadC/ModD"/>
</dbReference>
<comment type="pathway">
    <text evidence="2 9">Cofactor biosynthesis; NAD(+) biosynthesis; nicotinate D-ribonucleotide from quinolinate: step 1/1.</text>
</comment>
<keyword evidence="5 9" id="KW-0662">Pyridine nucleotide biosynthesis</keyword>
<dbReference type="Proteomes" id="UP001060368">
    <property type="component" value="Chromosome"/>
</dbReference>
<keyword evidence="14" id="KW-1185">Reference proteome</keyword>
<gene>
    <name evidence="13" type="primary">nadC</name>
    <name evidence="13" type="ORF">L6E24_08995</name>
</gene>
<comment type="function">
    <text evidence="1 9">Involved in the catabolism of quinolinic acid (QA).</text>
</comment>
<dbReference type="SUPFAM" id="SSF54675">
    <property type="entry name" value="Nicotinate/Quinolinate PRTase N-terminal domain-like"/>
    <property type="match status" value="1"/>
</dbReference>
<dbReference type="GO" id="GO:0004514">
    <property type="term" value="F:nicotinate-nucleotide diphosphorylase (carboxylating) activity"/>
    <property type="evidence" value="ECO:0007669"/>
    <property type="project" value="UniProtKB-EC"/>
</dbReference>
<feature type="binding site" evidence="10">
    <location>
        <begin position="126"/>
        <end position="128"/>
    </location>
    <ligand>
        <name>substrate</name>
    </ligand>
</feature>
<dbReference type="PANTHER" id="PTHR32179:SF3">
    <property type="entry name" value="NICOTINATE-NUCLEOTIDE PYROPHOSPHORYLASE [CARBOXYLATING]"/>
    <property type="match status" value="1"/>
</dbReference>
<feature type="binding site" evidence="10">
    <location>
        <begin position="237"/>
        <end position="239"/>
    </location>
    <ligand>
        <name>substrate</name>
    </ligand>
</feature>
<dbReference type="NCBIfam" id="TIGR00078">
    <property type="entry name" value="nadC"/>
    <property type="match status" value="1"/>
</dbReference>
<keyword evidence="6 9" id="KW-0328">Glycosyltransferase</keyword>
<evidence type="ECO:0000256" key="6">
    <source>
        <dbReference type="ARBA" id="ARBA00022676"/>
    </source>
</evidence>
<evidence type="ECO:0000256" key="2">
    <source>
        <dbReference type="ARBA" id="ARBA00004893"/>
    </source>
</evidence>
<evidence type="ECO:0000256" key="8">
    <source>
        <dbReference type="ARBA" id="ARBA00047445"/>
    </source>
</evidence>
<reference evidence="13" key="1">
    <citation type="submission" date="2022-04" db="EMBL/GenBank/DDBJ databases">
        <title>Complete genome of Methanoplanus endosymbiosus DSM 3599.</title>
        <authorList>
            <person name="Chen S.-C."/>
            <person name="You Y.-T."/>
            <person name="Zhou Y.-Z."/>
            <person name="Lai M.-C."/>
        </authorList>
    </citation>
    <scope>NUCLEOTIDE SEQUENCE</scope>
    <source>
        <strain evidence="13">DSM 3599</strain>
    </source>
</reference>
<evidence type="ECO:0000256" key="7">
    <source>
        <dbReference type="ARBA" id="ARBA00022679"/>
    </source>
</evidence>
<dbReference type="GeneID" id="74307835"/>
<feature type="binding site" evidence="10">
    <location>
        <position position="209"/>
    </location>
    <ligand>
        <name>substrate</name>
    </ligand>
</feature>
<dbReference type="CDD" id="cd01572">
    <property type="entry name" value="QPRTase"/>
    <property type="match status" value="1"/>
</dbReference>
<organism evidence="13 14">
    <name type="scientific">Methanoplanus endosymbiosus</name>
    <dbReference type="NCBI Taxonomy" id="33865"/>
    <lineage>
        <taxon>Archaea</taxon>
        <taxon>Methanobacteriati</taxon>
        <taxon>Methanobacteriota</taxon>
        <taxon>Stenosarchaea group</taxon>
        <taxon>Methanomicrobia</taxon>
        <taxon>Methanomicrobiales</taxon>
        <taxon>Methanomicrobiaceae</taxon>
        <taxon>Methanoplanus</taxon>
    </lineage>
</organism>
<dbReference type="InterPro" id="IPR037128">
    <property type="entry name" value="Quinolinate_PRibosylTase_N_sf"/>
</dbReference>
<evidence type="ECO:0000313" key="14">
    <source>
        <dbReference type="Proteomes" id="UP001060368"/>
    </source>
</evidence>
<dbReference type="InterPro" id="IPR036068">
    <property type="entry name" value="Nicotinate_pribotase-like_C"/>
</dbReference>
<feature type="binding site" evidence="10">
    <location>
        <begin position="258"/>
        <end position="260"/>
    </location>
    <ligand>
        <name>substrate</name>
    </ligand>
</feature>
<evidence type="ECO:0000259" key="11">
    <source>
        <dbReference type="Pfam" id="PF01729"/>
    </source>
</evidence>
<dbReference type="Pfam" id="PF02749">
    <property type="entry name" value="QRPTase_N"/>
    <property type="match status" value="1"/>
</dbReference>
<evidence type="ECO:0000256" key="4">
    <source>
        <dbReference type="ARBA" id="ARBA00011218"/>
    </source>
</evidence>
<dbReference type="EC" id="2.4.2.19" evidence="9"/>
<feature type="domain" description="Quinolinate phosphoribosyl transferase C-terminal" evidence="11">
    <location>
        <begin position="103"/>
        <end position="272"/>
    </location>
</feature>
<dbReference type="GO" id="GO:0009435">
    <property type="term" value="P:NAD+ biosynthetic process"/>
    <property type="evidence" value="ECO:0007669"/>
    <property type="project" value="InterPro"/>
</dbReference>
<dbReference type="AlphaFoldDB" id="A0A9E7PQ48"/>
<evidence type="ECO:0000313" key="13">
    <source>
        <dbReference type="EMBL" id="UUX91507.1"/>
    </source>
</evidence>
<proteinExistence type="inferred from homology"/>
<evidence type="ECO:0000259" key="12">
    <source>
        <dbReference type="Pfam" id="PF02749"/>
    </source>
</evidence>
<dbReference type="FunFam" id="3.90.1170.20:FF:000001">
    <property type="entry name" value="Nicotinate-nucleotide diphosphorylase (Carboxylating)"/>
    <property type="match status" value="1"/>
</dbReference>
<dbReference type="Gene3D" id="3.20.20.70">
    <property type="entry name" value="Aldolase class I"/>
    <property type="match status" value="1"/>
</dbReference>
<evidence type="ECO:0000256" key="5">
    <source>
        <dbReference type="ARBA" id="ARBA00022642"/>
    </source>
</evidence>
<dbReference type="InterPro" id="IPR013785">
    <property type="entry name" value="Aldolase_TIM"/>
</dbReference>
<dbReference type="Pfam" id="PF01729">
    <property type="entry name" value="QRPTase_C"/>
    <property type="match status" value="1"/>
</dbReference>
<feature type="binding site" evidence="10">
    <location>
        <position position="150"/>
    </location>
    <ligand>
        <name>substrate</name>
    </ligand>
</feature>
<evidence type="ECO:0000256" key="9">
    <source>
        <dbReference type="PIRNR" id="PIRNR006250"/>
    </source>
</evidence>
<sequence length="284" mass="30645">MTKLQKLLEYLDEDMPFGDITSEVIIPDVNTEAEIISKAEGIIAGLEESSLLFGHLGLNVRFLKKDGDPVQPGDLVMTVSGNAGKILTAERTCLNIISRMSAIATKTERTASLVRSANPNVRIAATRKTAPGLRYLDKKAVVTGGGDPHRDSLSDGFLIKDNHLLLCPLKEAIIKAKKYSAYKKTEVEVEKPDDALIAAETGADIILLDNMTPEDVILSSEMINDAGLRKNVILEVSGGITPENIESYAVCDIDIISIGALTHTVECFDVSLNIRGGQKSALKK</sequence>
<dbReference type="FunFam" id="3.20.20.70:FF:000030">
    <property type="entry name" value="Nicotinate-nucleotide pyrophosphorylase, carboxylating"/>
    <property type="match status" value="1"/>
</dbReference>
<dbReference type="Gene3D" id="3.90.1170.20">
    <property type="entry name" value="Quinolinate phosphoribosyl transferase, N-terminal domain"/>
    <property type="match status" value="1"/>
</dbReference>
<feature type="binding site" evidence="10">
    <location>
        <position position="160"/>
    </location>
    <ligand>
        <name>substrate</name>
    </ligand>
</feature>
<dbReference type="SUPFAM" id="SSF51690">
    <property type="entry name" value="Nicotinate/Quinolinate PRTase C-terminal domain-like"/>
    <property type="match status" value="1"/>
</dbReference>
<comment type="catalytic activity">
    <reaction evidence="8 9">
        <text>nicotinate beta-D-ribonucleotide + CO2 + diphosphate = quinolinate + 5-phospho-alpha-D-ribose 1-diphosphate + 2 H(+)</text>
        <dbReference type="Rhea" id="RHEA:12733"/>
        <dbReference type="ChEBI" id="CHEBI:15378"/>
        <dbReference type="ChEBI" id="CHEBI:16526"/>
        <dbReference type="ChEBI" id="CHEBI:29959"/>
        <dbReference type="ChEBI" id="CHEBI:33019"/>
        <dbReference type="ChEBI" id="CHEBI:57502"/>
        <dbReference type="ChEBI" id="CHEBI:58017"/>
        <dbReference type="EC" id="2.4.2.19"/>
    </reaction>
</comment>
<dbReference type="InterPro" id="IPR002638">
    <property type="entry name" value="Quinolinate_PRibosylTrfase_C"/>
</dbReference>
<keyword evidence="7 9" id="KW-0808">Transferase</keyword>
<dbReference type="RefSeq" id="WP_257741659.1">
    <property type="nucleotide sequence ID" value="NZ_CP096115.1"/>
</dbReference>
<evidence type="ECO:0000256" key="3">
    <source>
        <dbReference type="ARBA" id="ARBA00009400"/>
    </source>
</evidence>
<dbReference type="KEGG" id="mend:L6E24_08995"/>
<feature type="domain" description="Quinolinate phosphoribosyl transferase N-terminal" evidence="12">
    <location>
        <begin position="19"/>
        <end position="101"/>
    </location>
</feature>
<feature type="binding site" evidence="10">
    <location>
        <position position="91"/>
    </location>
    <ligand>
        <name>substrate</name>
    </ligand>
</feature>
<evidence type="ECO:0000256" key="10">
    <source>
        <dbReference type="PIRSR" id="PIRSR006250-1"/>
    </source>
</evidence>
<protein>
    <recommendedName>
        <fullName evidence="9">Nicotinate-nucleotide pyrophosphorylase [carboxylating]</fullName>
        <ecNumber evidence="9">2.4.2.19</ecNumber>
    </recommendedName>
    <alternativeName>
        <fullName evidence="9">Quinolinate phosphoribosyltransferase [decarboxylating]</fullName>
    </alternativeName>
</protein>